<accession>A0ACB8Y5Z1</accession>
<evidence type="ECO:0000313" key="1">
    <source>
        <dbReference type="EMBL" id="KAI3680490.1"/>
    </source>
</evidence>
<proteinExistence type="predicted"/>
<keyword evidence="2" id="KW-1185">Reference proteome</keyword>
<gene>
    <name evidence="1" type="ORF">L6452_35261</name>
</gene>
<comment type="caution">
    <text evidence="1">The sequence shown here is derived from an EMBL/GenBank/DDBJ whole genome shotgun (WGS) entry which is preliminary data.</text>
</comment>
<protein>
    <submittedName>
        <fullName evidence="1">Uncharacterized protein</fullName>
    </submittedName>
</protein>
<dbReference type="Proteomes" id="UP001055879">
    <property type="component" value="Linkage Group LG13"/>
</dbReference>
<evidence type="ECO:0000313" key="2">
    <source>
        <dbReference type="Proteomes" id="UP001055879"/>
    </source>
</evidence>
<reference evidence="1 2" key="2">
    <citation type="journal article" date="2022" name="Mol. Ecol. Resour.">
        <title>The genomes of chicory, endive, great burdock and yacon provide insights into Asteraceae paleo-polyploidization history and plant inulin production.</title>
        <authorList>
            <person name="Fan W."/>
            <person name="Wang S."/>
            <person name="Wang H."/>
            <person name="Wang A."/>
            <person name="Jiang F."/>
            <person name="Liu H."/>
            <person name="Zhao H."/>
            <person name="Xu D."/>
            <person name="Zhang Y."/>
        </authorList>
    </citation>
    <scope>NUCLEOTIDE SEQUENCE [LARGE SCALE GENOMIC DNA]</scope>
    <source>
        <strain evidence="2">cv. Niubang</strain>
    </source>
</reference>
<organism evidence="1 2">
    <name type="scientific">Arctium lappa</name>
    <name type="common">Greater burdock</name>
    <name type="synonym">Lappa major</name>
    <dbReference type="NCBI Taxonomy" id="4217"/>
    <lineage>
        <taxon>Eukaryota</taxon>
        <taxon>Viridiplantae</taxon>
        <taxon>Streptophyta</taxon>
        <taxon>Embryophyta</taxon>
        <taxon>Tracheophyta</taxon>
        <taxon>Spermatophyta</taxon>
        <taxon>Magnoliopsida</taxon>
        <taxon>eudicotyledons</taxon>
        <taxon>Gunneridae</taxon>
        <taxon>Pentapetalae</taxon>
        <taxon>asterids</taxon>
        <taxon>campanulids</taxon>
        <taxon>Asterales</taxon>
        <taxon>Asteraceae</taxon>
        <taxon>Carduoideae</taxon>
        <taxon>Cardueae</taxon>
        <taxon>Arctiinae</taxon>
        <taxon>Arctium</taxon>
    </lineage>
</organism>
<sequence length="149" mass="16824">MADQSNSNLSSSNNGDGDRHSRLKQAIDGGGFISDDEGWSSESSGRSRRSVAASLRDFAESMMRREVAELEMMKVREAARIESENRRLERETELTEMILKTQLEITSFLCSGTGDRKRKRREEDDGESPEYIPREAAVLLSLLQFNLGF</sequence>
<reference evidence="2" key="1">
    <citation type="journal article" date="2022" name="Mol. Ecol. Resour.">
        <title>The genomes of chicory, endive, great burdock and yacon provide insights into Asteraceae palaeo-polyploidization history and plant inulin production.</title>
        <authorList>
            <person name="Fan W."/>
            <person name="Wang S."/>
            <person name="Wang H."/>
            <person name="Wang A."/>
            <person name="Jiang F."/>
            <person name="Liu H."/>
            <person name="Zhao H."/>
            <person name="Xu D."/>
            <person name="Zhang Y."/>
        </authorList>
    </citation>
    <scope>NUCLEOTIDE SEQUENCE [LARGE SCALE GENOMIC DNA]</scope>
    <source>
        <strain evidence="2">cv. Niubang</strain>
    </source>
</reference>
<name>A0ACB8Y5Z1_ARCLA</name>
<dbReference type="EMBL" id="CM042059">
    <property type="protein sequence ID" value="KAI3680490.1"/>
    <property type="molecule type" value="Genomic_DNA"/>
</dbReference>